<evidence type="ECO:0000313" key="2">
    <source>
        <dbReference type="EMBL" id="MFC5497993.1"/>
    </source>
</evidence>
<sequence>MNETMESTGLTSGTGLNGTTGNANVVKRVAQKAHEAVDKLEQTVNSGSEKVTGWQEEYGGQAREQIKANPLTAVAIAFFAGVIFSRVL</sequence>
<feature type="compositionally biased region" description="Low complexity" evidence="1">
    <location>
        <begin position="7"/>
        <end position="22"/>
    </location>
</feature>
<dbReference type="EMBL" id="JBHSMF010000006">
    <property type="protein sequence ID" value="MFC5497993.1"/>
    <property type="molecule type" value="Genomic_DNA"/>
</dbReference>
<feature type="region of interest" description="Disordered" evidence="1">
    <location>
        <begin position="1"/>
        <end position="22"/>
    </location>
</feature>
<gene>
    <name evidence="2" type="ORF">ACFPOE_10655</name>
</gene>
<comment type="caution">
    <text evidence="2">The sequence shown here is derived from an EMBL/GenBank/DDBJ whole genome shotgun (WGS) entry which is preliminary data.</text>
</comment>
<evidence type="ECO:0008006" key="4">
    <source>
        <dbReference type="Google" id="ProtNLM"/>
    </source>
</evidence>
<dbReference type="RefSeq" id="WP_376850061.1">
    <property type="nucleotide sequence ID" value="NZ_JBHSMF010000006.1"/>
</dbReference>
<evidence type="ECO:0000256" key="1">
    <source>
        <dbReference type="SAM" id="MobiDB-lite"/>
    </source>
</evidence>
<name>A0ABW0NFW1_9BURK</name>
<reference evidence="3" key="1">
    <citation type="journal article" date="2019" name="Int. J. Syst. Evol. Microbiol.">
        <title>The Global Catalogue of Microorganisms (GCM) 10K type strain sequencing project: providing services to taxonomists for standard genome sequencing and annotation.</title>
        <authorList>
            <consortium name="The Broad Institute Genomics Platform"/>
            <consortium name="The Broad Institute Genome Sequencing Center for Infectious Disease"/>
            <person name="Wu L."/>
            <person name="Ma J."/>
        </authorList>
    </citation>
    <scope>NUCLEOTIDE SEQUENCE [LARGE SCALE GENOMIC DNA]</scope>
    <source>
        <strain evidence="3">CCUG 57401</strain>
    </source>
</reference>
<organism evidence="2 3">
    <name type="scientific">Caenimonas terrae</name>
    <dbReference type="NCBI Taxonomy" id="696074"/>
    <lineage>
        <taxon>Bacteria</taxon>
        <taxon>Pseudomonadati</taxon>
        <taxon>Pseudomonadota</taxon>
        <taxon>Betaproteobacteria</taxon>
        <taxon>Burkholderiales</taxon>
        <taxon>Comamonadaceae</taxon>
        <taxon>Caenimonas</taxon>
    </lineage>
</organism>
<proteinExistence type="predicted"/>
<accession>A0ABW0NFW1</accession>
<dbReference type="Proteomes" id="UP001596037">
    <property type="component" value="Unassembled WGS sequence"/>
</dbReference>
<protein>
    <recommendedName>
        <fullName evidence="4">DUF883 domain-containing protein</fullName>
    </recommendedName>
</protein>
<evidence type="ECO:0000313" key="3">
    <source>
        <dbReference type="Proteomes" id="UP001596037"/>
    </source>
</evidence>
<keyword evidence="3" id="KW-1185">Reference proteome</keyword>